<evidence type="ECO:0000313" key="2">
    <source>
        <dbReference type="Proteomes" id="UP000031972"/>
    </source>
</evidence>
<gene>
    <name evidence="1" type="ORF">KR50_03270</name>
</gene>
<dbReference type="AlphaFoldDB" id="A0A0C2WAE5"/>
<name>A0A0C2WAE5_9BACL</name>
<dbReference type="Gene3D" id="3.40.630.30">
    <property type="match status" value="1"/>
</dbReference>
<dbReference type="PATRIC" id="fig|220754.4.peg.333"/>
<evidence type="ECO:0008006" key="3">
    <source>
        <dbReference type="Google" id="ProtNLM"/>
    </source>
</evidence>
<dbReference type="RefSeq" id="WP_041053937.1">
    <property type="nucleotide sequence ID" value="NZ_JXRR01000001.1"/>
</dbReference>
<evidence type="ECO:0000313" key="1">
    <source>
        <dbReference type="EMBL" id="KIL52998.1"/>
    </source>
</evidence>
<reference evidence="1 2" key="1">
    <citation type="submission" date="2015-01" db="EMBL/GenBank/DDBJ databases">
        <title>Jeotgalibacillus campisalis genome sequencing.</title>
        <authorList>
            <person name="Goh K.M."/>
            <person name="Chan K.-G."/>
            <person name="Yaakop A.S."/>
            <person name="Ee R."/>
            <person name="Gan H.M."/>
            <person name="Chan C.S."/>
        </authorList>
    </citation>
    <scope>NUCLEOTIDE SEQUENCE [LARGE SCALE GENOMIC DNA]</scope>
    <source>
        <strain evidence="1 2">SF-57</strain>
    </source>
</reference>
<dbReference type="InterPro" id="IPR016181">
    <property type="entry name" value="Acyl_CoA_acyltransferase"/>
</dbReference>
<sequence length="219" mass="26143">MFQVVKTQKQQKQFEETWEYFCRKYKWVNDPYAENGIRYMLLRPKEIKEKNSILGTIEFIPYDPINVNSTVEGRFKFSELIEIKENQDRVWEIDKFCLHKDFHRLGYFSLFFQIFDHHVKEHNPKYYVAIVEKKLYRMLKILLGPMAVQVGDPLDGPTTSLVPVMIYIEDIKNNTSLVSRLLSQIPDPQPTPKKKLAFNVFNGKKLMKMFRFHLAKIKE</sequence>
<comment type="caution">
    <text evidence="1">The sequence shown here is derived from an EMBL/GenBank/DDBJ whole genome shotgun (WGS) entry which is preliminary data.</text>
</comment>
<dbReference type="EMBL" id="JXRR01000001">
    <property type="protein sequence ID" value="KIL52998.1"/>
    <property type="molecule type" value="Genomic_DNA"/>
</dbReference>
<dbReference type="SUPFAM" id="SSF55729">
    <property type="entry name" value="Acyl-CoA N-acyltransferases (Nat)"/>
    <property type="match status" value="1"/>
</dbReference>
<organism evidence="1 2">
    <name type="scientific">Jeotgalibacillus campisalis</name>
    <dbReference type="NCBI Taxonomy" id="220754"/>
    <lineage>
        <taxon>Bacteria</taxon>
        <taxon>Bacillati</taxon>
        <taxon>Bacillota</taxon>
        <taxon>Bacilli</taxon>
        <taxon>Bacillales</taxon>
        <taxon>Caryophanaceae</taxon>
        <taxon>Jeotgalibacillus</taxon>
    </lineage>
</organism>
<proteinExistence type="predicted"/>
<protein>
    <recommendedName>
        <fullName evidence="3">N-acetyltransferase domain-containing protein</fullName>
    </recommendedName>
</protein>
<dbReference type="Proteomes" id="UP000031972">
    <property type="component" value="Unassembled WGS sequence"/>
</dbReference>
<accession>A0A0C2WAE5</accession>
<keyword evidence="2" id="KW-1185">Reference proteome</keyword>
<dbReference type="OrthoDB" id="2584775at2"/>